<dbReference type="RefSeq" id="WP_345242441.1">
    <property type="nucleotide sequence ID" value="NZ_BAABHD010000022.1"/>
</dbReference>
<evidence type="ECO:0000313" key="1">
    <source>
        <dbReference type="EMBL" id="GAA4452703.1"/>
    </source>
</evidence>
<proteinExistence type="predicted"/>
<sequence length="382" mass="42945">MATIVIGSYMVRYPLGGNLSWALQYLVGFKELGHEVYMVEKYAYPNSCYNPVEGVLSDDCTYGVKIVSDLLARYGLVKNWCFVENGDIYHGLSREQVNDIFRRADVYIESGAHGSWEEESALAGLRVYIDVDPAYSHIRLDYALKHAMRIPVYDRYFTNGMNVGKTGNIIPTGGINWGYIFNPVSTSLFNRQLPPVKAPYSTIMNWKSYDCVEYNGVVYGHKDIEFTKFVSLPQLVDSPLEVAVSGINGDTEQSLKKVGWQINNAQAVTFTFDTFQQYLSSCRGEFSVCKNMYTATQSGWFSDKSAAYMASGRPVVVQDTGFSDYLPVGEGLFAVNDVTEAQLAIETIESNYQWHCQKAYEIACEYLESKKVLSKFLSELGV</sequence>
<gene>
    <name evidence="1" type="ORF">GCM10023189_16540</name>
</gene>
<accession>A0ABP8MPW2</accession>
<dbReference type="EMBL" id="BAABHD010000022">
    <property type="protein sequence ID" value="GAA4452703.1"/>
    <property type="molecule type" value="Genomic_DNA"/>
</dbReference>
<name>A0ABP8MPW2_9BACT</name>
<comment type="caution">
    <text evidence="1">The sequence shown here is derived from an EMBL/GenBank/DDBJ whole genome shotgun (WGS) entry which is preliminary data.</text>
</comment>
<evidence type="ECO:0000313" key="2">
    <source>
        <dbReference type="Proteomes" id="UP001501175"/>
    </source>
</evidence>
<evidence type="ECO:0008006" key="3">
    <source>
        <dbReference type="Google" id="ProtNLM"/>
    </source>
</evidence>
<keyword evidence="2" id="KW-1185">Reference proteome</keyword>
<dbReference type="Proteomes" id="UP001501175">
    <property type="component" value="Unassembled WGS sequence"/>
</dbReference>
<organism evidence="1 2">
    <name type="scientific">Nibrella saemangeumensis</name>
    <dbReference type="NCBI Taxonomy" id="1084526"/>
    <lineage>
        <taxon>Bacteria</taxon>
        <taxon>Pseudomonadati</taxon>
        <taxon>Bacteroidota</taxon>
        <taxon>Cytophagia</taxon>
        <taxon>Cytophagales</taxon>
        <taxon>Spirosomataceae</taxon>
        <taxon>Nibrella</taxon>
    </lineage>
</organism>
<protein>
    <recommendedName>
        <fullName evidence="3">Glycosyltransferase family 1 protein</fullName>
    </recommendedName>
</protein>
<reference evidence="2" key="1">
    <citation type="journal article" date="2019" name="Int. J. Syst. Evol. Microbiol.">
        <title>The Global Catalogue of Microorganisms (GCM) 10K type strain sequencing project: providing services to taxonomists for standard genome sequencing and annotation.</title>
        <authorList>
            <consortium name="The Broad Institute Genomics Platform"/>
            <consortium name="The Broad Institute Genome Sequencing Center for Infectious Disease"/>
            <person name="Wu L."/>
            <person name="Ma J."/>
        </authorList>
    </citation>
    <scope>NUCLEOTIDE SEQUENCE [LARGE SCALE GENOMIC DNA]</scope>
    <source>
        <strain evidence="2">JCM 17927</strain>
    </source>
</reference>